<protein>
    <recommendedName>
        <fullName evidence="1">DUF6894 domain-containing protein</fullName>
    </recommendedName>
</protein>
<evidence type="ECO:0000313" key="3">
    <source>
        <dbReference type="Proteomes" id="UP000474159"/>
    </source>
</evidence>
<dbReference type="EMBL" id="VZZK01000086">
    <property type="protein sequence ID" value="KAB1068569.1"/>
    <property type="molecule type" value="Genomic_DNA"/>
</dbReference>
<evidence type="ECO:0000259" key="1">
    <source>
        <dbReference type="Pfam" id="PF21834"/>
    </source>
</evidence>
<keyword evidence="3" id="KW-1185">Reference proteome</keyword>
<dbReference type="Pfam" id="PF21834">
    <property type="entry name" value="DUF6894"/>
    <property type="match status" value="1"/>
</dbReference>
<evidence type="ECO:0000313" key="2">
    <source>
        <dbReference type="EMBL" id="KAB1068569.1"/>
    </source>
</evidence>
<proteinExistence type="predicted"/>
<dbReference type="InterPro" id="IPR054189">
    <property type="entry name" value="DUF6894"/>
</dbReference>
<reference evidence="2 3" key="1">
    <citation type="submission" date="2019-09" db="EMBL/GenBank/DDBJ databases">
        <title>YIM 48816 draft genome.</title>
        <authorList>
            <person name="Jiang L."/>
        </authorList>
    </citation>
    <scope>NUCLEOTIDE SEQUENCE [LARGE SCALE GENOMIC DNA]</scope>
    <source>
        <strain evidence="2 3">YIM 48816</strain>
    </source>
</reference>
<sequence length="112" mass="12299">MTHYYFDLHAGLLSEWDDEGHDTENADEAISFANNMLAVAIGSNHRLKGGRHAVVIRDRSGHQIATATGTPNGQDQNNQAAPHVVELPLVMQNRALTESTAYERNTSTYHSA</sequence>
<comment type="caution">
    <text evidence="2">The sequence shown here is derived from an EMBL/GenBank/DDBJ whole genome shotgun (WGS) entry which is preliminary data.</text>
</comment>
<name>A0A6L3SR63_9HYPH</name>
<organism evidence="2 3">
    <name type="scientific">Methylobacterium soli</name>
    <dbReference type="NCBI Taxonomy" id="553447"/>
    <lineage>
        <taxon>Bacteria</taxon>
        <taxon>Pseudomonadati</taxon>
        <taxon>Pseudomonadota</taxon>
        <taxon>Alphaproteobacteria</taxon>
        <taxon>Hyphomicrobiales</taxon>
        <taxon>Methylobacteriaceae</taxon>
        <taxon>Methylobacterium</taxon>
    </lineage>
</organism>
<dbReference type="OrthoDB" id="7995796at2"/>
<feature type="domain" description="DUF6894" evidence="1">
    <location>
        <begin position="3"/>
        <end position="68"/>
    </location>
</feature>
<dbReference type="RefSeq" id="WP_151005828.1">
    <property type="nucleotide sequence ID" value="NZ_VZZK01000086.1"/>
</dbReference>
<dbReference type="AlphaFoldDB" id="A0A6L3SR63"/>
<dbReference type="Proteomes" id="UP000474159">
    <property type="component" value="Unassembled WGS sequence"/>
</dbReference>
<accession>A0A6L3SR63</accession>
<gene>
    <name evidence="2" type="ORF">F6X53_31565</name>
</gene>